<proteinExistence type="predicted"/>
<organism evidence="1 2">
    <name type="scientific">Microbacterium maritypicum</name>
    <name type="common">Microbacterium liquefaciens</name>
    <dbReference type="NCBI Taxonomy" id="33918"/>
    <lineage>
        <taxon>Bacteria</taxon>
        <taxon>Bacillati</taxon>
        <taxon>Actinomycetota</taxon>
        <taxon>Actinomycetes</taxon>
        <taxon>Micrococcales</taxon>
        <taxon>Microbacteriaceae</taxon>
        <taxon>Microbacterium</taxon>
    </lineage>
</organism>
<dbReference type="AlphaFoldDB" id="A0AAD3X020"/>
<evidence type="ECO:0000313" key="1">
    <source>
        <dbReference type="EMBL" id="KAB1881716.1"/>
    </source>
</evidence>
<accession>A0AAD3X020</accession>
<protein>
    <submittedName>
        <fullName evidence="1">Uncharacterized protein</fullName>
    </submittedName>
</protein>
<name>A0AAD3X020_MICMQ</name>
<dbReference type="Proteomes" id="UP000436027">
    <property type="component" value="Unassembled WGS sequence"/>
</dbReference>
<sequence length="130" mass="14538">MMRYDNPDALTFASHDQMSVARKGDRLIRGKHPVTQPVNAFLDAMRIDWADHSVTERADYVRRELAILRDPLGLLDEDDHVTFAELTLGELYHARIVLTRLLPFMVEAASAVSAGGPAPDEERSDADQPP</sequence>
<gene>
    <name evidence="1" type="ORF">F6W70_17670</name>
</gene>
<reference evidence="1 2" key="1">
    <citation type="submission" date="2019-09" db="EMBL/GenBank/DDBJ databases">
        <title>Whole genome sequencing of Microbacterium maritypicum.</title>
        <authorList>
            <person name="Lenchi N."/>
        </authorList>
    </citation>
    <scope>NUCLEOTIDE SEQUENCE [LARGE SCALE GENOMIC DNA]</scope>
    <source>
        <strain evidence="1 2">DSM 12512</strain>
    </source>
</reference>
<evidence type="ECO:0000313" key="2">
    <source>
        <dbReference type="Proteomes" id="UP000436027"/>
    </source>
</evidence>
<comment type="caution">
    <text evidence="1">The sequence shown here is derived from an EMBL/GenBank/DDBJ whole genome shotgun (WGS) entry which is preliminary data.</text>
</comment>
<dbReference type="EMBL" id="WAAQ01000003">
    <property type="protein sequence ID" value="KAB1881716.1"/>
    <property type="molecule type" value="Genomic_DNA"/>
</dbReference>
<dbReference type="RefSeq" id="WP_151487484.1">
    <property type="nucleotide sequence ID" value="NZ_BAAAIN010000005.1"/>
</dbReference>